<reference evidence="1 2" key="1">
    <citation type="journal article" date="2011" name="J. Bacteriol.">
        <title>Draft genome sequence of the thermoalkaliphilic Caldalkalibacillus thermarum strain TA2.A1.</title>
        <authorList>
            <person name="Kalamorz F."/>
            <person name="Keis S."/>
            <person name="McMillan D.G."/>
            <person name="Olsson K."/>
            <person name="Stanton J.A."/>
            <person name="Stockwell P."/>
            <person name="Black M.A."/>
            <person name="Klingeman D.M."/>
            <person name="Land M.L."/>
            <person name="Han C.S."/>
            <person name="Martin S.L."/>
            <person name="Becher S.A."/>
            <person name="Peddie C.J."/>
            <person name="Morgan H.W."/>
            <person name="Matthies D."/>
            <person name="Preiss L."/>
            <person name="Meier T."/>
            <person name="Brown S.D."/>
            <person name="Cook G.M."/>
        </authorList>
    </citation>
    <scope>NUCLEOTIDE SEQUENCE [LARGE SCALE GENOMIC DNA]</scope>
    <source>
        <strain evidence="1 2">TA2.A1</strain>
    </source>
</reference>
<protein>
    <submittedName>
        <fullName evidence="1">Uncharacterized protein</fullName>
    </submittedName>
</protein>
<dbReference type="Proteomes" id="UP000010716">
    <property type="component" value="Unassembled WGS sequence"/>
</dbReference>
<dbReference type="AlphaFoldDB" id="F5L3D9"/>
<proteinExistence type="predicted"/>
<organism evidence="1 2">
    <name type="scientific">Caldalkalibacillus thermarum (strain TA2.A1)</name>
    <dbReference type="NCBI Taxonomy" id="986075"/>
    <lineage>
        <taxon>Bacteria</taxon>
        <taxon>Bacillati</taxon>
        <taxon>Bacillota</taxon>
        <taxon>Bacilli</taxon>
        <taxon>Bacillales</taxon>
        <taxon>Bacillaceae</taxon>
        <taxon>Caldalkalibacillus</taxon>
    </lineage>
</organism>
<accession>F5L3D9</accession>
<gene>
    <name evidence="1" type="ORF">CathTA2_0300</name>
</gene>
<evidence type="ECO:0000313" key="1">
    <source>
        <dbReference type="EMBL" id="EGL84144.1"/>
    </source>
</evidence>
<name>F5L3D9_CALTT</name>
<evidence type="ECO:0000313" key="2">
    <source>
        <dbReference type="Proteomes" id="UP000010716"/>
    </source>
</evidence>
<dbReference type="EMBL" id="AFCE01000040">
    <property type="protein sequence ID" value="EGL84144.1"/>
    <property type="molecule type" value="Genomic_DNA"/>
</dbReference>
<comment type="caution">
    <text evidence="1">The sequence shown here is derived from an EMBL/GenBank/DDBJ whole genome shotgun (WGS) entry which is preliminary data.</text>
</comment>
<sequence>MFFRTDNETYTITLGRNEILRVTGHVKDLQIVGENRLIEVIESFDEKWELRE</sequence>